<evidence type="ECO:0000256" key="1">
    <source>
        <dbReference type="SAM" id="MobiDB-lite"/>
    </source>
</evidence>
<dbReference type="RefSeq" id="WP_194452810.1">
    <property type="nucleotide sequence ID" value="NZ_CP063849.1"/>
</dbReference>
<evidence type="ECO:0000313" key="4">
    <source>
        <dbReference type="Proteomes" id="UP000593892"/>
    </source>
</evidence>
<dbReference type="Pfam" id="PF01370">
    <property type="entry name" value="Epimerase"/>
    <property type="match status" value="1"/>
</dbReference>
<protein>
    <submittedName>
        <fullName evidence="3">SDR family oxidoreductase</fullName>
    </submittedName>
</protein>
<evidence type="ECO:0000313" key="3">
    <source>
        <dbReference type="EMBL" id="QOY91156.1"/>
    </source>
</evidence>
<dbReference type="Proteomes" id="UP000593892">
    <property type="component" value="Chromosome"/>
</dbReference>
<dbReference type="AlphaFoldDB" id="A0A7S7NWL4"/>
<gene>
    <name evidence="3" type="ORF">IRI77_14770</name>
</gene>
<proteinExistence type="predicted"/>
<feature type="region of interest" description="Disordered" evidence="1">
    <location>
        <begin position="116"/>
        <end position="136"/>
    </location>
</feature>
<accession>A0A7S7NWL4</accession>
<dbReference type="InterPro" id="IPR036291">
    <property type="entry name" value="NAD(P)-bd_dom_sf"/>
</dbReference>
<dbReference type="InterPro" id="IPR051783">
    <property type="entry name" value="NAD(P)-dependent_oxidoreduct"/>
</dbReference>
<dbReference type="CDD" id="cd05262">
    <property type="entry name" value="SDR_a7"/>
    <property type="match status" value="1"/>
</dbReference>
<evidence type="ECO:0000259" key="2">
    <source>
        <dbReference type="Pfam" id="PF01370"/>
    </source>
</evidence>
<dbReference type="KEGG" id="pfer:IRI77_14770"/>
<dbReference type="InterPro" id="IPR001509">
    <property type="entry name" value="Epimerase_deHydtase"/>
</dbReference>
<dbReference type="EMBL" id="CP063849">
    <property type="protein sequence ID" value="QOY91156.1"/>
    <property type="molecule type" value="Genomic_DNA"/>
</dbReference>
<keyword evidence="4" id="KW-1185">Reference proteome</keyword>
<feature type="domain" description="NAD-dependent epimerase/dehydratase" evidence="2">
    <location>
        <begin position="3"/>
        <end position="214"/>
    </location>
</feature>
<name>A0A7S7NWL4_PALFE</name>
<reference evidence="3 4" key="1">
    <citation type="submission" date="2020-10" db="EMBL/GenBank/DDBJ databases">
        <title>Complete genome sequence of Paludibaculum fermentans P105T, a facultatively anaerobic acidobacterium capable of dissimilatory Fe(III) reduction.</title>
        <authorList>
            <person name="Dedysh S.N."/>
            <person name="Beletsky A.V."/>
            <person name="Kulichevskaya I.S."/>
            <person name="Mardanov A.V."/>
            <person name="Ravin N.V."/>
        </authorList>
    </citation>
    <scope>NUCLEOTIDE SEQUENCE [LARGE SCALE GENOMIC DNA]</scope>
    <source>
        <strain evidence="3 4">P105</strain>
    </source>
</reference>
<dbReference type="SUPFAM" id="SSF51735">
    <property type="entry name" value="NAD(P)-binding Rossmann-fold domains"/>
    <property type="match status" value="1"/>
</dbReference>
<organism evidence="3 4">
    <name type="scientific">Paludibaculum fermentans</name>
    <dbReference type="NCBI Taxonomy" id="1473598"/>
    <lineage>
        <taxon>Bacteria</taxon>
        <taxon>Pseudomonadati</taxon>
        <taxon>Acidobacteriota</taxon>
        <taxon>Terriglobia</taxon>
        <taxon>Bryobacterales</taxon>
        <taxon>Bryobacteraceae</taxon>
        <taxon>Paludibaculum</taxon>
    </lineage>
</organism>
<sequence length="301" mass="31628">MRVFVTGATGFVGFAVTQELLGAGQEVLGLARSEEGANALTAIGAQVHRGDLEDLESLRSGAALADGVIHCAFNHDFSKFAANCELDRQAIEALGSALASSERPLVVTGGIGLIAPGRSATEEDRPPAEGSRGYPRMSEQTADLLAGGGVRTAVMRLPQVHDPVKQGFVTYLVAVAREKGVSAYVGEGHNRWAAVHRLDAARLYRLALEKAAAGHDSAVARYHAVGEEGVPAKEIAEAIGRGLQIPVVSVAPEQAVEHFGFLGNFAGLDMPATSDLTQQRLGWQPEGPGLIADLDEMFRTA</sequence>
<dbReference type="GO" id="GO:0004029">
    <property type="term" value="F:aldehyde dehydrogenase (NAD+) activity"/>
    <property type="evidence" value="ECO:0007669"/>
    <property type="project" value="TreeGrafter"/>
</dbReference>
<dbReference type="PANTHER" id="PTHR48079">
    <property type="entry name" value="PROTEIN YEEZ"/>
    <property type="match status" value="1"/>
</dbReference>
<dbReference type="Gene3D" id="3.40.50.720">
    <property type="entry name" value="NAD(P)-binding Rossmann-like Domain"/>
    <property type="match status" value="1"/>
</dbReference>
<dbReference type="GO" id="GO:0005737">
    <property type="term" value="C:cytoplasm"/>
    <property type="evidence" value="ECO:0007669"/>
    <property type="project" value="TreeGrafter"/>
</dbReference>
<dbReference type="PANTHER" id="PTHR48079:SF6">
    <property type="entry name" value="NAD(P)-BINDING DOMAIN-CONTAINING PROTEIN-RELATED"/>
    <property type="match status" value="1"/>
</dbReference>